<reference evidence="2 3" key="1">
    <citation type="journal article" date="2020" name="Microorganisms">
        <title>Osmotic Adaptation and Compatible Solute Biosynthesis of Phototrophic Bacteria as Revealed from Genome Analyses.</title>
        <authorList>
            <person name="Imhoff J.F."/>
            <person name="Rahn T."/>
            <person name="Kunzel S."/>
            <person name="Keller A."/>
            <person name="Neulinger S.C."/>
        </authorList>
    </citation>
    <scope>NUCLEOTIDE SEQUENCE [LARGE SCALE GENOMIC DNA]</scope>
    <source>
        <strain evidence="2 3">DSM 9895</strain>
    </source>
</reference>
<feature type="chain" id="PRO_5046620374" evidence="1">
    <location>
        <begin position="27"/>
        <end position="175"/>
    </location>
</feature>
<evidence type="ECO:0000313" key="3">
    <source>
        <dbReference type="Proteomes" id="UP001296873"/>
    </source>
</evidence>
<name>A0ABS1DD79_9PROT</name>
<organism evidence="2 3">
    <name type="scientific">Rhodovibrio sodomensis</name>
    <dbReference type="NCBI Taxonomy" id="1088"/>
    <lineage>
        <taxon>Bacteria</taxon>
        <taxon>Pseudomonadati</taxon>
        <taxon>Pseudomonadota</taxon>
        <taxon>Alphaproteobacteria</taxon>
        <taxon>Rhodospirillales</taxon>
        <taxon>Rhodovibrionaceae</taxon>
        <taxon>Rhodovibrio</taxon>
    </lineage>
</organism>
<protein>
    <submittedName>
        <fullName evidence="2">Uncharacterized protein</fullName>
    </submittedName>
</protein>
<accession>A0ABS1DD79</accession>
<dbReference type="EMBL" id="NRRL01000018">
    <property type="protein sequence ID" value="MBK1668174.1"/>
    <property type="molecule type" value="Genomic_DNA"/>
</dbReference>
<keyword evidence="1" id="KW-0732">Signal</keyword>
<dbReference type="Proteomes" id="UP001296873">
    <property type="component" value="Unassembled WGS sequence"/>
</dbReference>
<proteinExistence type="predicted"/>
<gene>
    <name evidence="2" type="ORF">CKO28_09005</name>
</gene>
<sequence length="175" mass="18962">MRACTLPLAAFVATLVFCLEVTTARAGNGWIARCEAPSGTGHQYGDLSNLDGGAIFQPEDGITEFDDSYSNIRPAFLYEGRGDATVAVLWGDTKPDGVSPSAFRKSEADEARVIAATDHKVVTLKTYAGETWMTTHLPQAGVAFATRHERDTYSDLGYVASAITFPMRCSYEPLR</sequence>
<feature type="signal peptide" evidence="1">
    <location>
        <begin position="1"/>
        <end position="26"/>
    </location>
</feature>
<comment type="caution">
    <text evidence="2">The sequence shown here is derived from an EMBL/GenBank/DDBJ whole genome shotgun (WGS) entry which is preliminary data.</text>
</comment>
<dbReference type="RefSeq" id="WP_200340356.1">
    <property type="nucleotide sequence ID" value="NZ_NRRL01000018.1"/>
</dbReference>
<keyword evidence="3" id="KW-1185">Reference proteome</keyword>
<evidence type="ECO:0000256" key="1">
    <source>
        <dbReference type="SAM" id="SignalP"/>
    </source>
</evidence>
<evidence type="ECO:0000313" key="2">
    <source>
        <dbReference type="EMBL" id="MBK1668174.1"/>
    </source>
</evidence>